<dbReference type="GO" id="GO:0006950">
    <property type="term" value="P:response to stress"/>
    <property type="evidence" value="ECO:0007669"/>
    <property type="project" value="TreeGrafter"/>
</dbReference>
<dbReference type="InterPro" id="IPR036390">
    <property type="entry name" value="WH_DNA-bd_sf"/>
</dbReference>
<dbReference type="PANTHER" id="PTHR33164">
    <property type="entry name" value="TRANSCRIPTIONAL REGULATOR, MARR FAMILY"/>
    <property type="match status" value="1"/>
</dbReference>
<dbReference type="SUPFAM" id="SSF46785">
    <property type="entry name" value="Winged helix' DNA-binding domain"/>
    <property type="match status" value="1"/>
</dbReference>
<dbReference type="InterPro" id="IPR000835">
    <property type="entry name" value="HTH_MarR-typ"/>
</dbReference>
<reference evidence="2" key="1">
    <citation type="journal article" date="2021" name="PeerJ">
        <title>Extensive microbial diversity within the chicken gut microbiome revealed by metagenomics and culture.</title>
        <authorList>
            <person name="Gilroy R."/>
            <person name="Ravi A."/>
            <person name="Getino M."/>
            <person name="Pursley I."/>
            <person name="Horton D.L."/>
            <person name="Alikhan N.F."/>
            <person name="Baker D."/>
            <person name="Gharbi K."/>
            <person name="Hall N."/>
            <person name="Watson M."/>
            <person name="Adriaenssens E.M."/>
            <person name="Foster-Nyarko E."/>
            <person name="Jarju S."/>
            <person name="Secka A."/>
            <person name="Antonio M."/>
            <person name="Oren A."/>
            <person name="Chaudhuri R.R."/>
            <person name="La Ragione R."/>
            <person name="Hildebrand F."/>
            <person name="Pallen M.J."/>
        </authorList>
    </citation>
    <scope>NUCLEOTIDE SEQUENCE</scope>
    <source>
        <strain evidence="2">ChiBcec18-1249</strain>
    </source>
</reference>
<reference evidence="2" key="2">
    <citation type="submission" date="2021-04" db="EMBL/GenBank/DDBJ databases">
        <authorList>
            <person name="Gilroy R."/>
        </authorList>
    </citation>
    <scope>NUCLEOTIDE SEQUENCE</scope>
    <source>
        <strain evidence="2">ChiBcec18-1249</strain>
    </source>
</reference>
<protein>
    <submittedName>
        <fullName evidence="2">MarR family transcriptional regulator</fullName>
    </submittedName>
</protein>
<dbReference type="PANTHER" id="PTHR33164:SF43">
    <property type="entry name" value="HTH-TYPE TRANSCRIPTIONAL REPRESSOR YETL"/>
    <property type="match status" value="1"/>
</dbReference>
<proteinExistence type="predicted"/>
<dbReference type="AlphaFoldDB" id="A0A9D2LHE9"/>
<evidence type="ECO:0000259" key="1">
    <source>
        <dbReference type="PROSITE" id="PS50995"/>
    </source>
</evidence>
<dbReference type="GO" id="GO:0003700">
    <property type="term" value="F:DNA-binding transcription factor activity"/>
    <property type="evidence" value="ECO:0007669"/>
    <property type="project" value="InterPro"/>
</dbReference>
<organism evidence="2 3">
    <name type="scientific">Candidatus Oscillibacter excrementigallinarum</name>
    <dbReference type="NCBI Taxonomy" id="2838716"/>
    <lineage>
        <taxon>Bacteria</taxon>
        <taxon>Bacillati</taxon>
        <taxon>Bacillota</taxon>
        <taxon>Clostridia</taxon>
        <taxon>Eubacteriales</taxon>
        <taxon>Oscillospiraceae</taxon>
        <taxon>Oscillibacter</taxon>
    </lineage>
</organism>
<dbReference type="SMART" id="SM00347">
    <property type="entry name" value="HTH_MARR"/>
    <property type="match status" value="1"/>
</dbReference>
<dbReference type="InterPro" id="IPR036388">
    <property type="entry name" value="WH-like_DNA-bd_sf"/>
</dbReference>
<dbReference type="Proteomes" id="UP000823824">
    <property type="component" value="Unassembled WGS sequence"/>
</dbReference>
<feature type="domain" description="HTH marR-type" evidence="1">
    <location>
        <begin position="3"/>
        <end position="145"/>
    </location>
</feature>
<evidence type="ECO:0000313" key="2">
    <source>
        <dbReference type="EMBL" id="HJB12782.1"/>
    </source>
</evidence>
<dbReference type="Pfam" id="PF12802">
    <property type="entry name" value="MarR_2"/>
    <property type="match status" value="1"/>
</dbReference>
<dbReference type="Gene3D" id="1.10.10.10">
    <property type="entry name" value="Winged helix-like DNA-binding domain superfamily/Winged helix DNA-binding domain"/>
    <property type="match status" value="1"/>
</dbReference>
<dbReference type="InterPro" id="IPR039422">
    <property type="entry name" value="MarR/SlyA-like"/>
</dbReference>
<name>A0A9D2LHE9_9FIRM</name>
<dbReference type="PROSITE" id="PS50995">
    <property type="entry name" value="HTH_MARR_2"/>
    <property type="match status" value="1"/>
</dbReference>
<comment type="caution">
    <text evidence="2">The sequence shown here is derived from an EMBL/GenBank/DDBJ whole genome shotgun (WGS) entry which is preliminary data.</text>
</comment>
<dbReference type="EMBL" id="DWZJ01000028">
    <property type="protein sequence ID" value="HJB12782.1"/>
    <property type="molecule type" value="Genomic_DNA"/>
</dbReference>
<gene>
    <name evidence="2" type="ORF">H9787_03625</name>
</gene>
<sequence>MEKTEAFQTLMKNLNYFDRILNRYQSLPRWYGKDLLLYSSEADLIAAIGDGEPITATELARMKVSTPSAISQTVKKLDAKGLLIRDAQDGDRRTVSLRLSEAGRQVYQLHRQREAARYEAYMQELADYGPEDIARAAALVDFVTEKYLDEFHALDM</sequence>
<evidence type="ECO:0000313" key="3">
    <source>
        <dbReference type="Proteomes" id="UP000823824"/>
    </source>
</evidence>
<accession>A0A9D2LHE9</accession>